<dbReference type="RefSeq" id="WP_133703409.1">
    <property type="nucleotide sequence ID" value="NZ_SNXS01000010.1"/>
</dbReference>
<evidence type="ECO:0000256" key="8">
    <source>
        <dbReference type="RuleBase" id="RU361140"/>
    </source>
</evidence>
<dbReference type="PANTHER" id="PTHR30627:SF6">
    <property type="entry name" value="BETA-LACTAMASE YBXI-RELATED"/>
    <property type="match status" value="1"/>
</dbReference>
<comment type="similarity">
    <text evidence="2 8">Belongs to the class-D beta-lactamase family.</text>
</comment>
<evidence type="ECO:0000313" key="11">
    <source>
        <dbReference type="EMBL" id="TDP61865.1"/>
    </source>
</evidence>
<evidence type="ECO:0000256" key="7">
    <source>
        <dbReference type="PIRSR" id="PIRSR602137-50"/>
    </source>
</evidence>
<feature type="modified residue" description="N6-carboxylysine" evidence="7">
    <location>
        <position position="80"/>
    </location>
</feature>
<dbReference type="GO" id="GO:0008800">
    <property type="term" value="F:beta-lactamase activity"/>
    <property type="evidence" value="ECO:0007669"/>
    <property type="project" value="UniProtKB-UniRule"/>
</dbReference>
<organism evidence="11 12">
    <name type="scientific">Roseateles toxinivorans</name>
    <dbReference type="NCBI Taxonomy" id="270368"/>
    <lineage>
        <taxon>Bacteria</taxon>
        <taxon>Pseudomonadati</taxon>
        <taxon>Pseudomonadota</taxon>
        <taxon>Betaproteobacteria</taxon>
        <taxon>Burkholderiales</taxon>
        <taxon>Sphaerotilaceae</taxon>
        <taxon>Roseateles</taxon>
    </lineage>
</organism>
<comment type="caution">
    <text evidence="11">The sequence shown here is derived from an EMBL/GenBank/DDBJ whole genome shotgun (WGS) entry which is preliminary data.</text>
</comment>
<dbReference type="OrthoDB" id="9762883at2"/>
<evidence type="ECO:0000256" key="1">
    <source>
        <dbReference type="ARBA" id="ARBA00001526"/>
    </source>
</evidence>
<dbReference type="InterPro" id="IPR050515">
    <property type="entry name" value="Beta-lactam/transpept"/>
</dbReference>
<dbReference type="PANTHER" id="PTHR30627">
    <property type="entry name" value="PEPTIDOGLYCAN D,D-TRANSPEPTIDASE"/>
    <property type="match status" value="1"/>
</dbReference>
<feature type="domain" description="Penicillin-binding protein transpeptidase" evidence="10">
    <location>
        <begin position="50"/>
        <end position="266"/>
    </location>
</feature>
<sequence>MTFIRPLFAALLLVLGGCKPSHAGPADQREVWDDRPALLQHFKARGATGTLVVLDSQDRRWIAADSRRAFERFLPASTFKIPNSLIALESGVATDENQVFAWDGKERWLKDWNRDQTLTSAFKVSAVWVHQHIARSVGQARMQQYLRDFRYGNAVAGPKVDGFWLDGDLRISAVEQVDFLRRFNEGRLPISARTEAAARRLMLRDSGPGYRLYAKTGWAGNDKDPALGWFVGWLERGERRTYFALNIDLPRDELGQQREPIVRAALKDLGYLD</sequence>
<dbReference type="EC" id="3.5.2.6" evidence="3 8"/>
<accession>A0A4R6QJH4</accession>
<keyword evidence="4 9" id="KW-0732">Signal</keyword>
<dbReference type="GO" id="GO:0017001">
    <property type="term" value="P:antibiotic catabolic process"/>
    <property type="evidence" value="ECO:0007669"/>
    <property type="project" value="InterPro"/>
</dbReference>
<dbReference type="SUPFAM" id="SSF56601">
    <property type="entry name" value="beta-lactamase/transpeptidase-like"/>
    <property type="match status" value="1"/>
</dbReference>
<reference evidence="11 12" key="1">
    <citation type="submission" date="2019-03" db="EMBL/GenBank/DDBJ databases">
        <title>Genomic Encyclopedia of Type Strains, Phase IV (KMG-IV): sequencing the most valuable type-strain genomes for metagenomic binning, comparative biology and taxonomic classification.</title>
        <authorList>
            <person name="Goeker M."/>
        </authorList>
    </citation>
    <scope>NUCLEOTIDE SEQUENCE [LARGE SCALE GENOMIC DNA]</scope>
    <source>
        <strain evidence="11 12">DSM 16998</strain>
    </source>
</reference>
<feature type="active site" description="Acyl-ester intermediate" evidence="7">
    <location>
        <position position="77"/>
    </location>
</feature>
<evidence type="ECO:0000256" key="4">
    <source>
        <dbReference type="ARBA" id="ARBA00022729"/>
    </source>
</evidence>
<dbReference type="InterPro" id="IPR001460">
    <property type="entry name" value="PCN-bd_Tpept"/>
</dbReference>
<evidence type="ECO:0000256" key="3">
    <source>
        <dbReference type="ARBA" id="ARBA00012865"/>
    </source>
</evidence>
<dbReference type="InterPro" id="IPR012338">
    <property type="entry name" value="Beta-lactam/transpept-like"/>
</dbReference>
<dbReference type="EMBL" id="SNXS01000010">
    <property type="protein sequence ID" value="TDP61865.1"/>
    <property type="molecule type" value="Genomic_DNA"/>
</dbReference>
<dbReference type="GO" id="GO:0005886">
    <property type="term" value="C:plasma membrane"/>
    <property type="evidence" value="ECO:0007669"/>
    <property type="project" value="TreeGrafter"/>
</dbReference>
<gene>
    <name evidence="11" type="ORF">DES47_11077</name>
</gene>
<dbReference type="Proteomes" id="UP000295361">
    <property type="component" value="Unassembled WGS sequence"/>
</dbReference>
<dbReference type="GO" id="GO:0071555">
    <property type="term" value="P:cell wall organization"/>
    <property type="evidence" value="ECO:0007669"/>
    <property type="project" value="TreeGrafter"/>
</dbReference>
<dbReference type="GO" id="GO:0046677">
    <property type="term" value="P:response to antibiotic"/>
    <property type="evidence" value="ECO:0007669"/>
    <property type="project" value="UniProtKB-UniRule"/>
</dbReference>
<comment type="catalytic activity">
    <reaction evidence="1 8">
        <text>a beta-lactam + H2O = a substituted beta-amino acid</text>
        <dbReference type="Rhea" id="RHEA:20401"/>
        <dbReference type="ChEBI" id="CHEBI:15377"/>
        <dbReference type="ChEBI" id="CHEBI:35627"/>
        <dbReference type="ChEBI" id="CHEBI:140347"/>
        <dbReference type="EC" id="3.5.2.6"/>
    </reaction>
</comment>
<evidence type="ECO:0000256" key="2">
    <source>
        <dbReference type="ARBA" id="ARBA00007898"/>
    </source>
</evidence>
<keyword evidence="5 8" id="KW-0378">Hydrolase</keyword>
<dbReference type="PROSITE" id="PS00337">
    <property type="entry name" value="BETA_LACTAMASE_D"/>
    <property type="match status" value="1"/>
</dbReference>
<keyword evidence="12" id="KW-1185">Reference proteome</keyword>
<dbReference type="NCBIfam" id="NF012161">
    <property type="entry name" value="bla_class_D_main"/>
    <property type="match status" value="1"/>
</dbReference>
<dbReference type="Pfam" id="PF00905">
    <property type="entry name" value="Transpeptidase"/>
    <property type="match status" value="1"/>
</dbReference>
<keyword evidence="6 8" id="KW-0046">Antibiotic resistance</keyword>
<feature type="signal peptide" evidence="9">
    <location>
        <begin position="1"/>
        <end position="23"/>
    </location>
</feature>
<dbReference type="AlphaFoldDB" id="A0A4R6QJH4"/>
<protein>
    <recommendedName>
        <fullName evidence="3 8">Beta-lactamase</fullName>
        <ecNumber evidence="3 8">3.5.2.6</ecNumber>
    </recommendedName>
</protein>
<evidence type="ECO:0000313" key="12">
    <source>
        <dbReference type="Proteomes" id="UP000295361"/>
    </source>
</evidence>
<evidence type="ECO:0000259" key="10">
    <source>
        <dbReference type="Pfam" id="PF00905"/>
    </source>
</evidence>
<evidence type="ECO:0000256" key="6">
    <source>
        <dbReference type="ARBA" id="ARBA00023251"/>
    </source>
</evidence>
<dbReference type="PROSITE" id="PS51257">
    <property type="entry name" value="PROKAR_LIPOPROTEIN"/>
    <property type="match status" value="1"/>
</dbReference>
<dbReference type="InterPro" id="IPR002137">
    <property type="entry name" value="Beta-lactam_class-D_AS"/>
</dbReference>
<name>A0A4R6QJH4_9BURK</name>
<proteinExistence type="inferred from homology"/>
<dbReference type="GO" id="GO:0008658">
    <property type="term" value="F:penicillin binding"/>
    <property type="evidence" value="ECO:0007669"/>
    <property type="project" value="InterPro"/>
</dbReference>
<evidence type="ECO:0000256" key="9">
    <source>
        <dbReference type="SAM" id="SignalP"/>
    </source>
</evidence>
<evidence type="ECO:0000256" key="5">
    <source>
        <dbReference type="ARBA" id="ARBA00022801"/>
    </source>
</evidence>
<dbReference type="InParanoid" id="A0A4R6QJH4"/>
<dbReference type="Gene3D" id="3.40.710.10">
    <property type="entry name" value="DD-peptidase/beta-lactamase superfamily"/>
    <property type="match status" value="1"/>
</dbReference>
<feature type="chain" id="PRO_5020581243" description="Beta-lactamase" evidence="9">
    <location>
        <begin position="24"/>
        <end position="273"/>
    </location>
</feature>